<keyword evidence="3" id="KW-1185">Reference proteome</keyword>
<keyword evidence="1" id="KW-0812">Transmembrane</keyword>
<feature type="transmembrane region" description="Helical" evidence="1">
    <location>
        <begin position="62"/>
        <end position="84"/>
    </location>
</feature>
<keyword evidence="1" id="KW-0472">Membrane</keyword>
<sequence>MLTRETAGWLHKPDPAASQLVFLCTTFDASFSSATYIPYIPTHILIIIIIHTARLHCSLSPCLLFVGVLSCLETHIHGHILGFLGSELACLHARSPALLCTCVVAYSAGAGAYFEGFEIFLLGIHSTDRYLGKREVLFLLRLLLLPLLLLSRSLVAS</sequence>
<dbReference type="RefSeq" id="XP_066650978.1">
    <property type="nucleotide sequence ID" value="XM_066794003.1"/>
</dbReference>
<reference evidence="2 3" key="1">
    <citation type="submission" date="2024-04" db="EMBL/GenBank/DDBJ databases">
        <title>Phyllosticta paracitricarpa is synonymous to the EU quarantine fungus P. citricarpa based on phylogenomic analyses.</title>
        <authorList>
            <consortium name="Lawrence Berkeley National Laboratory"/>
            <person name="Van ingen-buijs V.A."/>
            <person name="Van westerhoven A.C."/>
            <person name="Haridas S."/>
            <person name="Skiadas P."/>
            <person name="Martin F."/>
            <person name="Groenewald J.Z."/>
            <person name="Crous P.W."/>
            <person name="Seidl M.F."/>
        </authorList>
    </citation>
    <scope>NUCLEOTIDE SEQUENCE [LARGE SCALE GENOMIC DNA]</scope>
    <source>
        <strain evidence="2 3">CPC 17464</strain>
    </source>
</reference>
<proteinExistence type="predicted"/>
<name>A0ABR1L6P4_9PEZI</name>
<dbReference type="EMBL" id="JBBPEH010000013">
    <property type="protein sequence ID" value="KAK7530905.1"/>
    <property type="molecule type" value="Genomic_DNA"/>
</dbReference>
<evidence type="ECO:0000313" key="2">
    <source>
        <dbReference type="EMBL" id="KAK7530905.1"/>
    </source>
</evidence>
<organism evidence="2 3">
    <name type="scientific">Phyllosticta citribraziliensis</name>
    <dbReference type="NCBI Taxonomy" id="989973"/>
    <lineage>
        <taxon>Eukaryota</taxon>
        <taxon>Fungi</taxon>
        <taxon>Dikarya</taxon>
        <taxon>Ascomycota</taxon>
        <taxon>Pezizomycotina</taxon>
        <taxon>Dothideomycetes</taxon>
        <taxon>Dothideomycetes incertae sedis</taxon>
        <taxon>Botryosphaeriales</taxon>
        <taxon>Phyllostictaceae</taxon>
        <taxon>Phyllosticta</taxon>
    </lineage>
</organism>
<comment type="caution">
    <text evidence="2">The sequence shown here is derived from an EMBL/GenBank/DDBJ whole genome shotgun (WGS) entry which is preliminary data.</text>
</comment>
<dbReference type="Proteomes" id="UP001360953">
    <property type="component" value="Unassembled WGS sequence"/>
</dbReference>
<accession>A0ABR1L6P4</accession>
<keyword evidence="1" id="KW-1133">Transmembrane helix</keyword>
<evidence type="ECO:0000256" key="1">
    <source>
        <dbReference type="SAM" id="Phobius"/>
    </source>
</evidence>
<dbReference type="GeneID" id="92026909"/>
<feature type="transmembrane region" description="Helical" evidence="1">
    <location>
        <begin position="96"/>
        <end position="124"/>
    </location>
</feature>
<feature type="transmembrane region" description="Helical" evidence="1">
    <location>
        <begin position="36"/>
        <end position="55"/>
    </location>
</feature>
<evidence type="ECO:0000313" key="3">
    <source>
        <dbReference type="Proteomes" id="UP001360953"/>
    </source>
</evidence>
<feature type="transmembrane region" description="Helical" evidence="1">
    <location>
        <begin position="136"/>
        <end position="155"/>
    </location>
</feature>
<protein>
    <submittedName>
        <fullName evidence="2">Uncharacterized protein</fullName>
    </submittedName>
</protein>
<gene>
    <name evidence="2" type="ORF">J3D65DRAFT_141701</name>
</gene>